<dbReference type="Pfam" id="PF00312">
    <property type="entry name" value="Ribosomal_S15"/>
    <property type="match status" value="1"/>
</dbReference>
<dbReference type="GO" id="GO:1990904">
    <property type="term" value="C:ribonucleoprotein complex"/>
    <property type="evidence" value="ECO:0007669"/>
    <property type="project" value="UniProtKB-KW"/>
</dbReference>
<sequence>MAFSKSALVAVIAASVAVLSAEAFAPVQTQSFVRNTVVTPKYAPLPVSLSSVGDVVGEDEDDVNEPAPEDFIVSAGDLDDEPADVLDDDETDGPFEHQERLKELRTAYRRHETDSGSPEFQVAGMTERITYLTKHLKLHPKDFSTRRGLVALVNKRRRLMNYLFREDIDRYQALVKSLGIRHKAPGRVQSREDKYGRFPQQKDKRSGKKK</sequence>
<dbReference type="PROSITE" id="PS00362">
    <property type="entry name" value="RIBOSOMAL_S15"/>
    <property type="match status" value="1"/>
</dbReference>
<keyword evidence="2 4" id="KW-0689">Ribosomal protein</keyword>
<evidence type="ECO:0000256" key="5">
    <source>
        <dbReference type="SAM" id="MobiDB-lite"/>
    </source>
</evidence>
<dbReference type="EMBL" id="HBKQ01036302">
    <property type="protein sequence ID" value="CAE2257676.1"/>
    <property type="molecule type" value="Transcribed_RNA"/>
</dbReference>
<accession>A0A7S4N0D3</accession>
<comment type="similarity">
    <text evidence="1 4">Belongs to the universal ribosomal protein uS15 family.</text>
</comment>
<name>A0A7S4N0D3_9STRA</name>
<dbReference type="InterPro" id="IPR009068">
    <property type="entry name" value="uS15_NS1_RNA-bd_sf"/>
</dbReference>
<dbReference type="InterPro" id="IPR000589">
    <property type="entry name" value="Ribosomal_uS15"/>
</dbReference>
<dbReference type="GO" id="GO:0006412">
    <property type="term" value="P:translation"/>
    <property type="evidence" value="ECO:0007669"/>
    <property type="project" value="InterPro"/>
</dbReference>
<dbReference type="CDD" id="cd00353">
    <property type="entry name" value="Ribosomal_S15p_S13e"/>
    <property type="match status" value="1"/>
</dbReference>
<proteinExistence type="inferred from homology"/>
<dbReference type="AlphaFoldDB" id="A0A7S4N0D3"/>
<keyword evidence="3 4" id="KW-0687">Ribonucleoprotein</keyword>
<feature type="chain" id="PRO_5030599012" description="30S ribosomal protein S15" evidence="6">
    <location>
        <begin position="24"/>
        <end position="210"/>
    </location>
</feature>
<evidence type="ECO:0000256" key="3">
    <source>
        <dbReference type="ARBA" id="ARBA00023274"/>
    </source>
</evidence>
<feature type="region of interest" description="Disordered" evidence="5">
    <location>
        <begin position="185"/>
        <end position="210"/>
    </location>
</feature>
<evidence type="ECO:0000256" key="4">
    <source>
        <dbReference type="RuleBase" id="RU003919"/>
    </source>
</evidence>
<dbReference type="InterPro" id="IPR005290">
    <property type="entry name" value="Ribosomal_uS15_bac-type"/>
</dbReference>
<evidence type="ECO:0008006" key="8">
    <source>
        <dbReference type="Google" id="ProtNLM"/>
    </source>
</evidence>
<evidence type="ECO:0000313" key="7">
    <source>
        <dbReference type="EMBL" id="CAE2257676.1"/>
    </source>
</evidence>
<dbReference type="GO" id="GO:0003735">
    <property type="term" value="F:structural constituent of ribosome"/>
    <property type="evidence" value="ECO:0007669"/>
    <property type="project" value="InterPro"/>
</dbReference>
<dbReference type="SMART" id="SM01387">
    <property type="entry name" value="Ribosomal_S15"/>
    <property type="match status" value="1"/>
</dbReference>
<reference evidence="7" key="1">
    <citation type="submission" date="2021-01" db="EMBL/GenBank/DDBJ databases">
        <authorList>
            <person name="Corre E."/>
            <person name="Pelletier E."/>
            <person name="Niang G."/>
            <person name="Scheremetjew M."/>
            <person name="Finn R."/>
            <person name="Kale V."/>
            <person name="Holt S."/>
            <person name="Cochrane G."/>
            <person name="Meng A."/>
            <person name="Brown T."/>
            <person name="Cohen L."/>
        </authorList>
    </citation>
    <scope>NUCLEOTIDE SEQUENCE</scope>
    <source>
        <strain evidence="7">Isolate 1302-5</strain>
    </source>
</reference>
<dbReference type="HAMAP" id="MF_01343_B">
    <property type="entry name" value="Ribosomal_uS15_B"/>
    <property type="match status" value="1"/>
</dbReference>
<dbReference type="SUPFAM" id="SSF47060">
    <property type="entry name" value="S15/NS1 RNA-binding domain"/>
    <property type="match status" value="1"/>
</dbReference>
<dbReference type="Gene3D" id="6.10.250.3130">
    <property type="match status" value="1"/>
</dbReference>
<dbReference type="PANTHER" id="PTHR23321:SF26">
    <property type="entry name" value="SMALL RIBOSOMAL SUBUNIT PROTEIN US15M"/>
    <property type="match status" value="1"/>
</dbReference>
<dbReference type="PANTHER" id="PTHR23321">
    <property type="entry name" value="RIBOSOMAL PROTEIN S15, BACTERIAL AND ORGANELLAR"/>
    <property type="match status" value="1"/>
</dbReference>
<feature type="compositionally biased region" description="Basic and acidic residues" evidence="5">
    <location>
        <begin position="189"/>
        <end position="204"/>
    </location>
</feature>
<evidence type="ECO:0000256" key="6">
    <source>
        <dbReference type="SAM" id="SignalP"/>
    </source>
</evidence>
<feature type="signal peptide" evidence="6">
    <location>
        <begin position="1"/>
        <end position="23"/>
    </location>
</feature>
<gene>
    <name evidence="7" type="ORF">OAUR00152_LOCUS24987</name>
</gene>
<evidence type="ECO:0000256" key="2">
    <source>
        <dbReference type="ARBA" id="ARBA00022980"/>
    </source>
</evidence>
<protein>
    <recommendedName>
        <fullName evidence="8">30S ribosomal protein S15</fullName>
    </recommendedName>
</protein>
<keyword evidence="6" id="KW-0732">Signal</keyword>
<dbReference type="GO" id="GO:0005737">
    <property type="term" value="C:cytoplasm"/>
    <property type="evidence" value="ECO:0007669"/>
    <property type="project" value="UniProtKB-ARBA"/>
</dbReference>
<dbReference type="Gene3D" id="1.10.287.10">
    <property type="entry name" value="S15/NS1, RNA-binding"/>
    <property type="match status" value="1"/>
</dbReference>
<evidence type="ECO:0000256" key="1">
    <source>
        <dbReference type="ARBA" id="ARBA00008434"/>
    </source>
</evidence>
<dbReference type="GO" id="GO:0005840">
    <property type="term" value="C:ribosome"/>
    <property type="evidence" value="ECO:0007669"/>
    <property type="project" value="UniProtKB-KW"/>
</dbReference>
<dbReference type="NCBIfam" id="TIGR00952">
    <property type="entry name" value="S15_bact"/>
    <property type="match status" value="1"/>
</dbReference>
<organism evidence="7">
    <name type="scientific">Odontella aurita</name>
    <dbReference type="NCBI Taxonomy" id="265563"/>
    <lineage>
        <taxon>Eukaryota</taxon>
        <taxon>Sar</taxon>
        <taxon>Stramenopiles</taxon>
        <taxon>Ochrophyta</taxon>
        <taxon>Bacillariophyta</taxon>
        <taxon>Mediophyceae</taxon>
        <taxon>Biddulphiophycidae</taxon>
        <taxon>Eupodiscales</taxon>
        <taxon>Odontellaceae</taxon>
        <taxon>Odontella</taxon>
    </lineage>
</organism>